<evidence type="ECO:0000256" key="1">
    <source>
        <dbReference type="SAM" id="MobiDB-lite"/>
    </source>
</evidence>
<comment type="caution">
    <text evidence="2">The sequence shown here is derived from an EMBL/GenBank/DDBJ whole genome shotgun (WGS) entry which is preliminary data.</text>
</comment>
<name>A0A8H7E3M2_9EURO</name>
<gene>
    <name evidence="2" type="ORF">GJ744_010391</name>
</gene>
<keyword evidence="3" id="KW-1185">Reference proteome</keyword>
<proteinExistence type="predicted"/>
<reference evidence="2" key="1">
    <citation type="submission" date="2020-02" db="EMBL/GenBank/DDBJ databases">
        <authorList>
            <person name="Palmer J.M."/>
        </authorList>
    </citation>
    <scope>NUCLEOTIDE SEQUENCE</scope>
    <source>
        <strain evidence="2">EPUS1.4</strain>
        <tissue evidence="2">Thallus</tissue>
    </source>
</reference>
<dbReference type="EMBL" id="JAACFV010000068">
    <property type="protein sequence ID" value="KAF7507460.1"/>
    <property type="molecule type" value="Genomic_DNA"/>
</dbReference>
<feature type="region of interest" description="Disordered" evidence="1">
    <location>
        <begin position="48"/>
        <end position="67"/>
    </location>
</feature>
<dbReference type="Proteomes" id="UP000606974">
    <property type="component" value="Unassembled WGS sequence"/>
</dbReference>
<sequence>MHWYSVHGPGAGDGGSSSFDPKERQTIQVGSCRRFTSLGEKFSLYEHQRVSHRSRASFKDFSPLGSR</sequence>
<dbReference type="AlphaFoldDB" id="A0A8H7E3M2"/>
<evidence type="ECO:0000313" key="3">
    <source>
        <dbReference type="Proteomes" id="UP000606974"/>
    </source>
</evidence>
<feature type="region of interest" description="Disordered" evidence="1">
    <location>
        <begin position="1"/>
        <end position="25"/>
    </location>
</feature>
<protein>
    <submittedName>
        <fullName evidence="2">Uncharacterized protein</fullName>
    </submittedName>
</protein>
<evidence type="ECO:0000313" key="2">
    <source>
        <dbReference type="EMBL" id="KAF7507460.1"/>
    </source>
</evidence>
<organism evidence="2 3">
    <name type="scientific">Endocarpon pusillum</name>
    <dbReference type="NCBI Taxonomy" id="364733"/>
    <lineage>
        <taxon>Eukaryota</taxon>
        <taxon>Fungi</taxon>
        <taxon>Dikarya</taxon>
        <taxon>Ascomycota</taxon>
        <taxon>Pezizomycotina</taxon>
        <taxon>Eurotiomycetes</taxon>
        <taxon>Chaetothyriomycetidae</taxon>
        <taxon>Verrucariales</taxon>
        <taxon>Verrucariaceae</taxon>
        <taxon>Endocarpon</taxon>
    </lineage>
</organism>
<accession>A0A8H7E3M2</accession>